<dbReference type="OrthoDB" id="8372029at2"/>
<keyword evidence="1" id="KW-0732">Signal</keyword>
<feature type="signal peptide" evidence="1">
    <location>
        <begin position="1"/>
        <end position="19"/>
    </location>
</feature>
<sequence length="97" mass="9876">MKKALPLVILLAASGAANAAIPTLNASCPGNIEVHADAGGPVFINGKASKLKKFNDNYYEAKGDGVTLSVSINPDGSVAVSYTKKDRVNGVCEVTAG</sequence>
<dbReference type="Proteomes" id="UP000183613">
    <property type="component" value="Unassembled WGS sequence"/>
</dbReference>
<name>A0A0J6G8V8_PSEDM</name>
<evidence type="ECO:0000313" key="2">
    <source>
        <dbReference type="EMBL" id="SEE80572.1"/>
    </source>
</evidence>
<keyword evidence="3" id="KW-1185">Reference proteome</keyword>
<dbReference type="PATRIC" id="fig|882211.3.peg.809"/>
<accession>A0A0J6G8V8</accession>
<dbReference type="AlphaFoldDB" id="A0A0J6G8V8"/>
<gene>
    <name evidence="2" type="ORF">SAMN04489800_2248</name>
</gene>
<reference evidence="2" key="1">
    <citation type="submission" date="2016-10" db="EMBL/GenBank/DDBJ databases">
        <authorList>
            <person name="Varghese N."/>
            <person name="Submissions S."/>
        </authorList>
    </citation>
    <scope>NUCLEOTIDE SEQUENCE [LARGE SCALE GENOMIC DNA]</scope>
    <source>
        <strain evidence="2">LMG 25555</strain>
    </source>
</reference>
<dbReference type="RefSeq" id="WP_048358681.1">
    <property type="nucleotide sequence ID" value="NZ_FNUD01000002.1"/>
</dbReference>
<dbReference type="EMBL" id="FNUD01000002">
    <property type="protein sequence ID" value="SEE80572.1"/>
    <property type="molecule type" value="Genomic_DNA"/>
</dbReference>
<feature type="chain" id="PRO_5009777077" evidence="1">
    <location>
        <begin position="20"/>
        <end position="97"/>
    </location>
</feature>
<evidence type="ECO:0000313" key="3">
    <source>
        <dbReference type="Proteomes" id="UP000183613"/>
    </source>
</evidence>
<organism evidence="2 3">
    <name type="scientific">Pseudomonas deceptionensis</name>
    <dbReference type="NCBI Taxonomy" id="882211"/>
    <lineage>
        <taxon>Bacteria</taxon>
        <taxon>Pseudomonadati</taxon>
        <taxon>Pseudomonadota</taxon>
        <taxon>Gammaproteobacteria</taxon>
        <taxon>Pseudomonadales</taxon>
        <taxon>Pseudomonadaceae</taxon>
        <taxon>Pseudomonas</taxon>
    </lineage>
</organism>
<proteinExistence type="predicted"/>
<protein>
    <submittedName>
        <fullName evidence="2">Uncharacterized protein</fullName>
    </submittedName>
</protein>
<comment type="caution">
    <text evidence="2">The sequence shown here is derived from an EMBL/GenBank/DDBJ whole genome shotgun (WGS) entry which is preliminary data.</text>
</comment>
<evidence type="ECO:0000256" key="1">
    <source>
        <dbReference type="SAM" id="SignalP"/>
    </source>
</evidence>